<keyword evidence="1" id="KW-1133">Transmembrane helix</keyword>
<protein>
    <submittedName>
        <fullName evidence="2">Uncharacterized protein</fullName>
    </submittedName>
</protein>
<organism evidence="2 3">
    <name type="scientific">Boletus edulis BED1</name>
    <dbReference type="NCBI Taxonomy" id="1328754"/>
    <lineage>
        <taxon>Eukaryota</taxon>
        <taxon>Fungi</taxon>
        <taxon>Dikarya</taxon>
        <taxon>Basidiomycota</taxon>
        <taxon>Agaricomycotina</taxon>
        <taxon>Agaricomycetes</taxon>
        <taxon>Agaricomycetidae</taxon>
        <taxon>Boletales</taxon>
        <taxon>Boletineae</taxon>
        <taxon>Boletaceae</taxon>
        <taxon>Boletoideae</taxon>
        <taxon>Boletus</taxon>
    </lineage>
</organism>
<dbReference type="EMBL" id="WHUW01000225">
    <property type="protein sequence ID" value="KAF8417361.1"/>
    <property type="molecule type" value="Genomic_DNA"/>
</dbReference>
<comment type="caution">
    <text evidence="2">The sequence shown here is derived from an EMBL/GenBank/DDBJ whole genome shotgun (WGS) entry which is preliminary data.</text>
</comment>
<keyword evidence="1" id="KW-0472">Membrane</keyword>
<evidence type="ECO:0000313" key="2">
    <source>
        <dbReference type="EMBL" id="KAF8417361.1"/>
    </source>
</evidence>
<proteinExistence type="predicted"/>
<evidence type="ECO:0000256" key="1">
    <source>
        <dbReference type="SAM" id="Phobius"/>
    </source>
</evidence>
<accession>A0AAD4BC31</accession>
<reference evidence="2" key="1">
    <citation type="submission" date="2019-10" db="EMBL/GenBank/DDBJ databases">
        <authorList>
            <consortium name="DOE Joint Genome Institute"/>
            <person name="Kuo A."/>
            <person name="Miyauchi S."/>
            <person name="Kiss E."/>
            <person name="Drula E."/>
            <person name="Kohler A."/>
            <person name="Sanchez-Garcia M."/>
            <person name="Andreopoulos B."/>
            <person name="Barry K.W."/>
            <person name="Bonito G."/>
            <person name="Buee M."/>
            <person name="Carver A."/>
            <person name="Chen C."/>
            <person name="Cichocki N."/>
            <person name="Clum A."/>
            <person name="Culley D."/>
            <person name="Crous P.W."/>
            <person name="Fauchery L."/>
            <person name="Girlanda M."/>
            <person name="Hayes R."/>
            <person name="Keri Z."/>
            <person name="LaButti K."/>
            <person name="Lipzen A."/>
            <person name="Lombard V."/>
            <person name="Magnuson J."/>
            <person name="Maillard F."/>
            <person name="Morin E."/>
            <person name="Murat C."/>
            <person name="Nolan M."/>
            <person name="Ohm R."/>
            <person name="Pangilinan J."/>
            <person name="Pereira M."/>
            <person name="Perotto S."/>
            <person name="Peter M."/>
            <person name="Riley R."/>
            <person name="Sitrit Y."/>
            <person name="Stielow B."/>
            <person name="Szollosi G."/>
            <person name="Zifcakova L."/>
            <person name="Stursova M."/>
            <person name="Spatafora J.W."/>
            <person name="Tedersoo L."/>
            <person name="Vaario L.-M."/>
            <person name="Yamada A."/>
            <person name="Yan M."/>
            <person name="Wang P."/>
            <person name="Xu J."/>
            <person name="Bruns T."/>
            <person name="Baldrian P."/>
            <person name="Vilgalys R."/>
            <person name="Henrissat B."/>
            <person name="Grigoriev I.V."/>
            <person name="Hibbett D."/>
            <person name="Nagy L.G."/>
            <person name="Martin F.M."/>
        </authorList>
    </citation>
    <scope>NUCLEOTIDE SEQUENCE</scope>
    <source>
        <strain evidence="2">BED1</strain>
    </source>
</reference>
<keyword evidence="3" id="KW-1185">Reference proteome</keyword>
<dbReference type="AlphaFoldDB" id="A0AAD4BC31"/>
<keyword evidence="1" id="KW-0812">Transmembrane</keyword>
<gene>
    <name evidence="2" type="ORF">L210DRAFT_325454</name>
</gene>
<reference evidence="2" key="2">
    <citation type="journal article" date="2020" name="Nat. Commun.">
        <title>Large-scale genome sequencing of mycorrhizal fungi provides insights into the early evolution of symbiotic traits.</title>
        <authorList>
            <person name="Miyauchi S."/>
            <person name="Kiss E."/>
            <person name="Kuo A."/>
            <person name="Drula E."/>
            <person name="Kohler A."/>
            <person name="Sanchez-Garcia M."/>
            <person name="Morin E."/>
            <person name="Andreopoulos B."/>
            <person name="Barry K.W."/>
            <person name="Bonito G."/>
            <person name="Buee M."/>
            <person name="Carver A."/>
            <person name="Chen C."/>
            <person name="Cichocki N."/>
            <person name="Clum A."/>
            <person name="Culley D."/>
            <person name="Crous P.W."/>
            <person name="Fauchery L."/>
            <person name="Girlanda M."/>
            <person name="Hayes R.D."/>
            <person name="Keri Z."/>
            <person name="LaButti K."/>
            <person name="Lipzen A."/>
            <person name="Lombard V."/>
            <person name="Magnuson J."/>
            <person name="Maillard F."/>
            <person name="Murat C."/>
            <person name="Nolan M."/>
            <person name="Ohm R.A."/>
            <person name="Pangilinan J."/>
            <person name="Pereira M.F."/>
            <person name="Perotto S."/>
            <person name="Peter M."/>
            <person name="Pfister S."/>
            <person name="Riley R."/>
            <person name="Sitrit Y."/>
            <person name="Stielow J.B."/>
            <person name="Szollosi G."/>
            <person name="Zifcakova L."/>
            <person name="Stursova M."/>
            <person name="Spatafora J.W."/>
            <person name="Tedersoo L."/>
            <person name="Vaario L.M."/>
            <person name="Yamada A."/>
            <person name="Yan M."/>
            <person name="Wang P."/>
            <person name="Xu J."/>
            <person name="Bruns T."/>
            <person name="Baldrian P."/>
            <person name="Vilgalys R."/>
            <person name="Dunand C."/>
            <person name="Henrissat B."/>
            <person name="Grigoriev I.V."/>
            <person name="Hibbett D."/>
            <person name="Nagy L.G."/>
            <person name="Martin F.M."/>
        </authorList>
    </citation>
    <scope>NUCLEOTIDE SEQUENCE</scope>
    <source>
        <strain evidence="2">BED1</strain>
    </source>
</reference>
<sequence>MTESAEVVDIYVDIGGTFLLTITLFILSRPKSWMETVVQTFSLHYVFTSRVWCRFERATSTPTIAIGPTTDNMGTG</sequence>
<feature type="transmembrane region" description="Helical" evidence="1">
    <location>
        <begin position="6"/>
        <end position="27"/>
    </location>
</feature>
<dbReference type="Proteomes" id="UP001194468">
    <property type="component" value="Unassembled WGS sequence"/>
</dbReference>
<name>A0AAD4BC31_BOLED</name>
<evidence type="ECO:0000313" key="3">
    <source>
        <dbReference type="Proteomes" id="UP001194468"/>
    </source>
</evidence>